<dbReference type="Gene3D" id="2.130.10.30">
    <property type="entry name" value="Regulator of chromosome condensation 1/beta-lactamase-inhibitor protein II"/>
    <property type="match status" value="1"/>
</dbReference>
<dbReference type="Proteomes" id="UP001596111">
    <property type="component" value="Unassembled WGS sequence"/>
</dbReference>
<sequence>MAQNSTKITRRSGSVLDGTQQHSVEPGEENSTATPLRVPGIPRIVAIAAGEDISAAVDSDGHVWMWGQGHPSPTSPTL</sequence>
<comment type="caution">
    <text evidence="2">The sequence shown here is derived from an EMBL/GenBank/DDBJ whole genome shotgun (WGS) entry which is preliminary data.</text>
</comment>
<evidence type="ECO:0008006" key="4">
    <source>
        <dbReference type="Google" id="ProtNLM"/>
    </source>
</evidence>
<feature type="compositionally biased region" description="Polar residues" evidence="1">
    <location>
        <begin position="17"/>
        <end position="34"/>
    </location>
</feature>
<feature type="region of interest" description="Disordered" evidence="1">
    <location>
        <begin position="1"/>
        <end position="37"/>
    </location>
</feature>
<dbReference type="EMBL" id="JBHSNG010000019">
    <property type="protein sequence ID" value="MFC5582471.1"/>
    <property type="molecule type" value="Genomic_DNA"/>
</dbReference>
<dbReference type="Pfam" id="PF13540">
    <property type="entry name" value="RCC1_2"/>
    <property type="match status" value="1"/>
</dbReference>
<dbReference type="RefSeq" id="WP_377328590.1">
    <property type="nucleotide sequence ID" value="NZ_JBHSNG010000019.1"/>
</dbReference>
<organism evidence="2 3">
    <name type="scientific">Rhodanobacter terrae</name>
    <dbReference type="NCBI Taxonomy" id="418647"/>
    <lineage>
        <taxon>Bacteria</taxon>
        <taxon>Pseudomonadati</taxon>
        <taxon>Pseudomonadota</taxon>
        <taxon>Gammaproteobacteria</taxon>
        <taxon>Lysobacterales</taxon>
        <taxon>Rhodanobacteraceae</taxon>
        <taxon>Rhodanobacter</taxon>
    </lineage>
</organism>
<evidence type="ECO:0000256" key="1">
    <source>
        <dbReference type="SAM" id="MobiDB-lite"/>
    </source>
</evidence>
<accession>A0ABW0T1M0</accession>
<protein>
    <recommendedName>
        <fullName evidence="4">Regulator of chromosome condensation (RCC1) repeat-containing protein</fullName>
    </recommendedName>
</protein>
<proteinExistence type="predicted"/>
<evidence type="ECO:0000313" key="2">
    <source>
        <dbReference type="EMBL" id="MFC5582471.1"/>
    </source>
</evidence>
<evidence type="ECO:0000313" key="3">
    <source>
        <dbReference type="Proteomes" id="UP001596111"/>
    </source>
</evidence>
<gene>
    <name evidence="2" type="ORF">ACFPPB_15225</name>
</gene>
<dbReference type="SUPFAM" id="SSF50985">
    <property type="entry name" value="RCC1/BLIP-II"/>
    <property type="match status" value="1"/>
</dbReference>
<reference evidence="3" key="1">
    <citation type="journal article" date="2019" name="Int. J. Syst. Evol. Microbiol.">
        <title>The Global Catalogue of Microorganisms (GCM) 10K type strain sequencing project: providing services to taxonomists for standard genome sequencing and annotation.</title>
        <authorList>
            <consortium name="The Broad Institute Genomics Platform"/>
            <consortium name="The Broad Institute Genome Sequencing Center for Infectious Disease"/>
            <person name="Wu L."/>
            <person name="Ma J."/>
        </authorList>
    </citation>
    <scope>NUCLEOTIDE SEQUENCE [LARGE SCALE GENOMIC DNA]</scope>
    <source>
        <strain evidence="3">CGMCC 1.13587</strain>
    </source>
</reference>
<dbReference type="InterPro" id="IPR009091">
    <property type="entry name" value="RCC1/BLIP-II"/>
</dbReference>
<name>A0ABW0T1M0_9GAMM</name>
<keyword evidence="3" id="KW-1185">Reference proteome</keyword>